<accession>A0A143DHC0</accession>
<keyword evidence="3" id="KW-1185">Reference proteome</keyword>
<dbReference type="Pfam" id="PF08937">
    <property type="entry name" value="ThsB_TIR"/>
    <property type="match status" value="1"/>
</dbReference>
<dbReference type="InterPro" id="IPR015032">
    <property type="entry name" value="ThsB__TIR-like_domain"/>
</dbReference>
<dbReference type="KEGG" id="hjo:AY555_10080"/>
<dbReference type="AlphaFoldDB" id="A0A143DHC0"/>
<evidence type="ECO:0000259" key="1">
    <source>
        <dbReference type="Pfam" id="PF08937"/>
    </source>
</evidence>
<evidence type="ECO:0000313" key="2">
    <source>
        <dbReference type="EMBL" id="AMW35743.1"/>
    </source>
</evidence>
<dbReference type="OrthoDB" id="9809731at2"/>
<keyword evidence="2" id="KW-0614">Plasmid</keyword>
<gene>
    <name evidence="2" type="ORF">AY555_10080</name>
</gene>
<sequence>MMSKKRVFVSFDYDNDNELKELLVGQAKNPDTPFELADWSIKEHLTGDWKDKAKKRIRSVDQVIVLCGESTHKANGVADELRITQEEGKDYFLLKGYKDKECTKPTSALKTDKMYTWNWDNLKALINGNR</sequence>
<dbReference type="Proteomes" id="UP000076066">
    <property type="component" value="Plasmid unnamed 1"/>
</dbReference>
<geneLocation type="plasmid" evidence="2 3">
    <name>unnamed 1</name>
</geneLocation>
<proteinExistence type="predicted"/>
<evidence type="ECO:0000313" key="3">
    <source>
        <dbReference type="Proteomes" id="UP000076066"/>
    </source>
</evidence>
<organism evidence="2 3">
    <name type="scientific">Haematospirillum jordaniae</name>
    <dbReference type="NCBI Taxonomy" id="1549855"/>
    <lineage>
        <taxon>Bacteria</taxon>
        <taxon>Pseudomonadati</taxon>
        <taxon>Pseudomonadota</taxon>
        <taxon>Alphaproteobacteria</taxon>
        <taxon>Rhodospirillales</taxon>
        <taxon>Novispirillaceae</taxon>
        <taxon>Haematospirillum</taxon>
    </lineage>
</organism>
<dbReference type="InterPro" id="IPR036490">
    <property type="entry name" value="ThsB_TIR-like_sf"/>
</dbReference>
<protein>
    <recommendedName>
        <fullName evidence="1">Thoeris protein ThsB TIR-like domain-containing protein</fullName>
    </recommendedName>
</protein>
<feature type="domain" description="Thoeris protein ThsB TIR-like" evidence="1">
    <location>
        <begin position="8"/>
        <end position="90"/>
    </location>
</feature>
<reference evidence="2 3" key="1">
    <citation type="submission" date="2016-02" db="EMBL/GenBank/DDBJ databases">
        <title>Complete Genome of H5569, the type strain of the newly described species Haematospirillium jordaniae.</title>
        <authorList>
            <person name="Nicholson A.C."/>
            <person name="Humrighouse B.W."/>
            <person name="Loparov V."/>
            <person name="McQuiston J.R."/>
        </authorList>
    </citation>
    <scope>NUCLEOTIDE SEQUENCE [LARGE SCALE GENOMIC DNA]</scope>
    <source>
        <strain evidence="2 3">H5569</strain>
        <plasmid evidence="3">Plasmid unnamed 1</plasmid>
    </source>
</reference>
<dbReference type="EMBL" id="CP014526">
    <property type="protein sequence ID" value="AMW35743.1"/>
    <property type="molecule type" value="Genomic_DNA"/>
</dbReference>
<dbReference type="SUPFAM" id="SSF52206">
    <property type="entry name" value="Hypothetical protein MTH538"/>
    <property type="match status" value="1"/>
</dbReference>
<name>A0A143DHC0_9PROT</name>